<dbReference type="AlphaFoldDB" id="A0A163KVK8"/>
<name>A0A163KVK8_ABSGL</name>
<keyword evidence="1" id="KW-0378">Hydrolase</keyword>
<dbReference type="InterPro" id="IPR029058">
    <property type="entry name" value="AB_hydrolase_fold"/>
</dbReference>
<accession>A0A163KVK8</accession>
<dbReference type="InterPro" id="IPR049492">
    <property type="entry name" value="BD-FAE-like_dom"/>
</dbReference>
<evidence type="ECO:0000313" key="4">
    <source>
        <dbReference type="Proteomes" id="UP000078561"/>
    </source>
</evidence>
<sequence>MVDCTTLTFNSEFGDYGKLDLYSSPSATTSTPLVVFIHGGAWRTEDKRDHENVALGFVKQGFTVAVTNYRLSIKETPDAPPQVQHPSHIQDTYQALTFLHANPNISTYNKQQMFLVGHSAGAHIATMLLLDTYDIPFVGGVIGADGIYDIPLLLATFPSYLDFIGQAFGHKSQYHDDSPTSKSSTNVPPVLLVHSMDDQLLDLAQTEAMYNHLKHLGVAVTLDTTSVKGDHYAMIQSDAFSSVASHYIHSLLGTA</sequence>
<dbReference type="EMBL" id="LT553414">
    <property type="protein sequence ID" value="SAM00729.1"/>
    <property type="molecule type" value="Genomic_DNA"/>
</dbReference>
<dbReference type="InterPro" id="IPR050300">
    <property type="entry name" value="GDXG_lipolytic_enzyme"/>
</dbReference>
<dbReference type="PANTHER" id="PTHR48081">
    <property type="entry name" value="AB HYDROLASE SUPERFAMILY PROTEIN C4A8.06C"/>
    <property type="match status" value="1"/>
</dbReference>
<evidence type="ECO:0000313" key="3">
    <source>
        <dbReference type="EMBL" id="SAM00729.1"/>
    </source>
</evidence>
<dbReference type="Gene3D" id="3.40.50.1820">
    <property type="entry name" value="alpha/beta hydrolase"/>
    <property type="match status" value="1"/>
</dbReference>
<evidence type="ECO:0000259" key="2">
    <source>
        <dbReference type="Pfam" id="PF20434"/>
    </source>
</evidence>
<keyword evidence="4" id="KW-1185">Reference proteome</keyword>
<dbReference type="STRING" id="4829.A0A163KVK8"/>
<protein>
    <recommendedName>
        <fullName evidence="2">BD-FAE-like domain-containing protein</fullName>
    </recommendedName>
</protein>
<dbReference type="Pfam" id="PF20434">
    <property type="entry name" value="BD-FAE"/>
    <property type="match status" value="1"/>
</dbReference>
<evidence type="ECO:0000256" key="1">
    <source>
        <dbReference type="ARBA" id="ARBA00022801"/>
    </source>
</evidence>
<gene>
    <name evidence="3" type="primary">ABSGL_06452.1 scaffold 8356</name>
</gene>
<organism evidence="3">
    <name type="scientific">Absidia glauca</name>
    <name type="common">Pin mould</name>
    <dbReference type="NCBI Taxonomy" id="4829"/>
    <lineage>
        <taxon>Eukaryota</taxon>
        <taxon>Fungi</taxon>
        <taxon>Fungi incertae sedis</taxon>
        <taxon>Mucoromycota</taxon>
        <taxon>Mucoromycotina</taxon>
        <taxon>Mucoromycetes</taxon>
        <taxon>Mucorales</taxon>
        <taxon>Cunninghamellaceae</taxon>
        <taxon>Absidia</taxon>
    </lineage>
</organism>
<dbReference type="GO" id="GO:0016787">
    <property type="term" value="F:hydrolase activity"/>
    <property type="evidence" value="ECO:0007669"/>
    <property type="project" value="UniProtKB-KW"/>
</dbReference>
<proteinExistence type="predicted"/>
<dbReference type="OMA" id="DHYDIMK"/>
<dbReference type="Proteomes" id="UP000078561">
    <property type="component" value="Unassembled WGS sequence"/>
</dbReference>
<dbReference type="OrthoDB" id="6495301at2759"/>
<dbReference type="PANTHER" id="PTHR48081:SF33">
    <property type="entry name" value="KYNURENINE FORMAMIDASE"/>
    <property type="match status" value="1"/>
</dbReference>
<reference evidence="3" key="1">
    <citation type="submission" date="2016-04" db="EMBL/GenBank/DDBJ databases">
        <authorList>
            <person name="Evans L.H."/>
            <person name="Alamgir A."/>
            <person name="Owens N."/>
            <person name="Weber N.D."/>
            <person name="Virtaneva K."/>
            <person name="Barbian K."/>
            <person name="Babar A."/>
            <person name="Rosenke K."/>
        </authorList>
    </citation>
    <scope>NUCLEOTIDE SEQUENCE [LARGE SCALE GENOMIC DNA]</scope>
    <source>
        <strain evidence="3">CBS 101.48</strain>
    </source>
</reference>
<feature type="domain" description="BD-FAE-like" evidence="2">
    <location>
        <begin position="19"/>
        <end position="128"/>
    </location>
</feature>
<dbReference type="SUPFAM" id="SSF53474">
    <property type="entry name" value="alpha/beta-Hydrolases"/>
    <property type="match status" value="1"/>
</dbReference>
<dbReference type="InParanoid" id="A0A163KVK8"/>